<sequence>MTDTANANHPTPKENMQTIAELKADLENKVFDQGVHWRILFLGRSINGTTDIVSSLSRSLRNLGHHVLDLDMKHHRITENPERVSGGNGPIYVQAYKLTPIVERFRPQMIICCAGGLTFTDEDAAWLKAQGIVLVGITLSDPDVFPSVHAHAHVFDVHTTNAELSLQMYRDKEVHNTVYFPFGIDRGFVTQEVDDEPSMAADVICLGHANNRPDRNQTMTALHRQFDVKTYGRGWDIPDSEPVAGDKALQALKMGRVHVNFPLTRAGFINIKCGVFESVGAGAVIATGEFDEMARFFDYGDEIIGYKDDEDLATKIAALLDDPAEYERIRLNGFRRLVEHHLYEHRWMELFDTVRHASPHTTPWLSESRAEEVRTVLGESVPRARKVLLSGFYGAGNLGDELILRSIAAALHRSDPAVQVVVAAENPRHVELQHGLQAFKRADVYDSAYQLHTADAVVVGGGGLWHDLTFHRAGGLASLVSGSTMSIAGFGNLPLMGRVLGIPYHVIGLGAGPLHDQDARAMVRFLAQQTESILIRDPESRDLIVGTGVSPEKIRHAPDVVYAVDLPEGATTAGSTEELERLKSDGYRLVGVNLRKWSHADMDQVLAEVEKALNTVAGSQRIAVVGVPMQGGAAHDRSILASLQERLSPHVPFYLMPDPPALDAFHQCLGLLDALVTMRLHAALLAHRCAVPTVGLVYDPKVERHFQEVQRSHFAVPLESSWETIHDLLTTALAEGEIADRRTLDAVGVLERDARAALEAAALRVAAAEVRPAVYEIPAEKPVAPPSPGAVIQKPTAAFTKAEFSATGVELPERALNVLFDSPRALHISLPTTAPVPGHEIHNSCSLQLDTAAPVEVSLLVTSNYERPQNEGKITLVVRIGEHEFTDDLARSKEPVMLRVRTAGVQELPVDVSLRVNGRCYPAQSWPRYSRVSVRITDAHTVTDRGPVPSMFSSAGELSAVQEPAVLERAL</sequence>
<accession>A0A917H0M0</accession>
<comment type="caution">
    <text evidence="3">The sequence shown here is derived from an EMBL/GenBank/DDBJ whole genome shotgun (WGS) entry which is preliminary data.</text>
</comment>
<evidence type="ECO:0000259" key="1">
    <source>
        <dbReference type="Pfam" id="PF04230"/>
    </source>
</evidence>
<dbReference type="Proteomes" id="UP000638848">
    <property type="component" value="Unassembled WGS sequence"/>
</dbReference>
<reference evidence="3" key="1">
    <citation type="journal article" date="2014" name="Int. J. Syst. Evol. Microbiol.">
        <title>Complete genome sequence of Corynebacterium casei LMG S-19264T (=DSM 44701T), isolated from a smear-ripened cheese.</title>
        <authorList>
            <consortium name="US DOE Joint Genome Institute (JGI-PGF)"/>
            <person name="Walter F."/>
            <person name="Albersmeier A."/>
            <person name="Kalinowski J."/>
            <person name="Ruckert C."/>
        </authorList>
    </citation>
    <scope>NUCLEOTIDE SEQUENCE</scope>
    <source>
        <strain evidence="3">CGMCC 1.12187</strain>
    </source>
</reference>
<dbReference type="RefSeq" id="WP_188538563.1">
    <property type="nucleotide sequence ID" value="NZ_BMEQ01000018.1"/>
</dbReference>
<feature type="domain" description="Spore protein YkvP/CgeB glycosyl transferase-like" evidence="2">
    <location>
        <begin position="221"/>
        <end position="351"/>
    </location>
</feature>
<gene>
    <name evidence="3" type="ORF">GCM10011374_29580</name>
</gene>
<evidence type="ECO:0008006" key="5">
    <source>
        <dbReference type="Google" id="ProtNLM"/>
    </source>
</evidence>
<evidence type="ECO:0000313" key="4">
    <source>
        <dbReference type="Proteomes" id="UP000638848"/>
    </source>
</evidence>
<dbReference type="PANTHER" id="PTHR36836">
    <property type="entry name" value="COLANIC ACID BIOSYNTHESIS PROTEIN WCAK"/>
    <property type="match status" value="1"/>
</dbReference>
<dbReference type="InterPro" id="IPR007345">
    <property type="entry name" value="Polysacch_pyruvyl_Trfase"/>
</dbReference>
<keyword evidence="4" id="KW-1185">Reference proteome</keyword>
<dbReference type="Pfam" id="PF04230">
    <property type="entry name" value="PS_pyruv_trans"/>
    <property type="match status" value="1"/>
</dbReference>
<dbReference type="EMBL" id="BMEQ01000018">
    <property type="protein sequence ID" value="GGG64109.1"/>
    <property type="molecule type" value="Genomic_DNA"/>
</dbReference>
<dbReference type="AlphaFoldDB" id="A0A917H0M0"/>
<organism evidence="3 4">
    <name type="scientific">Kocuria dechangensis</name>
    <dbReference type="NCBI Taxonomy" id="1176249"/>
    <lineage>
        <taxon>Bacteria</taxon>
        <taxon>Bacillati</taxon>
        <taxon>Actinomycetota</taxon>
        <taxon>Actinomycetes</taxon>
        <taxon>Micrococcales</taxon>
        <taxon>Micrococcaceae</taxon>
        <taxon>Kocuria</taxon>
    </lineage>
</organism>
<protein>
    <recommendedName>
        <fullName evidence="5">Polysaccharide pyruvyl transferase domain-containing protein</fullName>
    </recommendedName>
</protein>
<dbReference type="InterPro" id="IPR055259">
    <property type="entry name" value="YkvP/CgeB_Glyco_trans-like"/>
</dbReference>
<dbReference type="Pfam" id="PF13524">
    <property type="entry name" value="Glyco_trans_1_2"/>
    <property type="match status" value="1"/>
</dbReference>
<evidence type="ECO:0000313" key="3">
    <source>
        <dbReference type="EMBL" id="GGG64109.1"/>
    </source>
</evidence>
<name>A0A917H0M0_9MICC</name>
<dbReference type="PANTHER" id="PTHR36836:SF1">
    <property type="entry name" value="COLANIC ACID BIOSYNTHESIS PROTEIN WCAK"/>
    <property type="match status" value="1"/>
</dbReference>
<reference evidence="3" key="2">
    <citation type="submission" date="2020-09" db="EMBL/GenBank/DDBJ databases">
        <authorList>
            <person name="Sun Q."/>
            <person name="Zhou Y."/>
        </authorList>
    </citation>
    <scope>NUCLEOTIDE SEQUENCE</scope>
    <source>
        <strain evidence="3">CGMCC 1.12187</strain>
    </source>
</reference>
<evidence type="ECO:0000259" key="2">
    <source>
        <dbReference type="Pfam" id="PF13524"/>
    </source>
</evidence>
<proteinExistence type="predicted"/>
<feature type="domain" description="Polysaccharide pyruvyl transferase" evidence="1">
    <location>
        <begin position="397"/>
        <end position="700"/>
    </location>
</feature>